<dbReference type="InterPro" id="IPR027417">
    <property type="entry name" value="P-loop_NTPase"/>
</dbReference>
<dbReference type="Proteomes" id="UP000829542">
    <property type="component" value="Chromosome"/>
</dbReference>
<sequence length="379" mass="43128">MALEAGGYAEKMGHRYEANWIAFQLLQLLEEKINWIRVEPIGNDEHGVDLVIENNKGGLEHHQCKVSKGDSEHWTFAQLNELGILKHAYFHILRGTTEFHVVSPLTGNNINQFCESALNSNGVLEDFVQSQIKNSKQREKDFEKLCCYLDLDSTKNSDILKALNFLRKLKITTYSFNSYDQSILRDRASALFFGEASNLINFLKNYPEDFNRLRNKITLPELLLDLEKSGFEQKIIPDDKRVSSVINELSRDFIDSIEPFLISKTLIQRGELQEVVSSINGKAVTLIKAEAGMGKSALLLELHNYLQENNIISIPIRLDRKRPENNADAFGESLGFFYSPVQAVSKFASHRPVVFILDQLDAIRWTASHSNHALDICKV</sequence>
<protein>
    <submittedName>
        <fullName evidence="1">Uncharacterized protein</fullName>
    </submittedName>
</protein>
<dbReference type="EMBL" id="CP093379">
    <property type="protein sequence ID" value="UNM97249.1"/>
    <property type="molecule type" value="Genomic_DNA"/>
</dbReference>
<proteinExistence type="predicted"/>
<name>A0ABY3X671_9GAMM</name>
<dbReference type="RefSeq" id="WP_242152387.1">
    <property type="nucleotide sequence ID" value="NZ_CP093379.1"/>
</dbReference>
<accession>A0ABY3X671</accession>
<gene>
    <name evidence="1" type="ORF">MMG00_05195</name>
</gene>
<dbReference type="SUPFAM" id="SSF52540">
    <property type="entry name" value="P-loop containing nucleoside triphosphate hydrolases"/>
    <property type="match status" value="1"/>
</dbReference>
<evidence type="ECO:0000313" key="1">
    <source>
        <dbReference type="EMBL" id="UNM97249.1"/>
    </source>
</evidence>
<keyword evidence="2" id="KW-1185">Reference proteome</keyword>
<reference evidence="1 2" key="1">
    <citation type="submission" date="2022-03" db="EMBL/GenBank/DDBJ databases">
        <title>Ignatzschineria rhizosphaerae HR5S32.</title>
        <authorList>
            <person name="Sun J.Q."/>
            <person name="Feng J.Y."/>
        </authorList>
    </citation>
    <scope>NUCLEOTIDE SEQUENCE [LARGE SCALE GENOMIC DNA]</scope>
    <source>
        <strain evidence="1 2">HR5S32</strain>
    </source>
</reference>
<organism evidence="1 2">
    <name type="scientific">Ignatzschineria rhizosphaerae</name>
    <dbReference type="NCBI Taxonomy" id="2923279"/>
    <lineage>
        <taxon>Bacteria</taxon>
        <taxon>Pseudomonadati</taxon>
        <taxon>Pseudomonadota</taxon>
        <taxon>Gammaproteobacteria</taxon>
        <taxon>Cardiobacteriales</taxon>
        <taxon>Ignatzschineriaceae</taxon>
        <taxon>Ignatzschineria</taxon>
    </lineage>
</organism>
<evidence type="ECO:0000313" key="2">
    <source>
        <dbReference type="Proteomes" id="UP000829542"/>
    </source>
</evidence>